<evidence type="ECO:0000313" key="1">
    <source>
        <dbReference type="EMBL" id="KAF4984860.1"/>
    </source>
</evidence>
<reference evidence="1" key="2">
    <citation type="submission" date="2020-05" db="EMBL/GenBank/DDBJ databases">
        <authorList>
            <person name="Kim H.-S."/>
            <person name="Proctor R.H."/>
            <person name="Brown D.W."/>
        </authorList>
    </citation>
    <scope>NUCLEOTIDE SEQUENCE</scope>
    <source>
        <strain evidence="1">NRRL 22465</strain>
    </source>
</reference>
<dbReference type="EMBL" id="JABEYC010000001">
    <property type="protein sequence ID" value="KAF4984860.1"/>
    <property type="molecule type" value="Genomic_DNA"/>
</dbReference>
<evidence type="ECO:0000313" key="2">
    <source>
        <dbReference type="Proteomes" id="UP000635477"/>
    </source>
</evidence>
<gene>
    <name evidence="1" type="ORF">FZEAL_13</name>
</gene>
<organism evidence="1 2">
    <name type="scientific">Fusarium zealandicum</name>
    <dbReference type="NCBI Taxonomy" id="1053134"/>
    <lineage>
        <taxon>Eukaryota</taxon>
        <taxon>Fungi</taxon>
        <taxon>Dikarya</taxon>
        <taxon>Ascomycota</taxon>
        <taxon>Pezizomycotina</taxon>
        <taxon>Sordariomycetes</taxon>
        <taxon>Hypocreomycetidae</taxon>
        <taxon>Hypocreales</taxon>
        <taxon>Nectriaceae</taxon>
        <taxon>Fusarium</taxon>
        <taxon>Fusarium staphyleae species complex</taxon>
    </lineage>
</organism>
<keyword evidence="2" id="KW-1185">Reference proteome</keyword>
<dbReference type="Proteomes" id="UP000635477">
    <property type="component" value="Unassembled WGS sequence"/>
</dbReference>
<comment type="caution">
    <text evidence="1">The sequence shown here is derived from an EMBL/GenBank/DDBJ whole genome shotgun (WGS) entry which is preliminary data.</text>
</comment>
<sequence length="138" mass="14938">MNSSAIISLWLPALGRPNPACWAAQSPQLLLWYRSMLGHRPMGQIWVPDVIPSLSLRPRHSSKKDATSERFLFLDKIAIIPGRRGRVRGLALPSAVPVVGVGEGPDAAEADSDSGTLTKDALEAWAMYHGISAKKQVS</sequence>
<proteinExistence type="predicted"/>
<accession>A0A8H4XRA5</accession>
<dbReference type="AlphaFoldDB" id="A0A8H4XRA5"/>
<protein>
    <submittedName>
        <fullName evidence="1">Uncharacterized protein</fullName>
    </submittedName>
</protein>
<name>A0A8H4XRA5_9HYPO</name>
<reference evidence="1" key="1">
    <citation type="journal article" date="2020" name="BMC Genomics">
        <title>Correction to: Identification and distribution of gene clusters required for synthesis of sphingolipid metabolism inhibitors in diverse species of the filamentous fungus Fusarium.</title>
        <authorList>
            <person name="Kim H.S."/>
            <person name="Lohmar J.M."/>
            <person name="Busman M."/>
            <person name="Brown D.W."/>
            <person name="Naumann T.A."/>
            <person name="Divon H.H."/>
            <person name="Lysoe E."/>
            <person name="Uhlig S."/>
            <person name="Proctor R.H."/>
        </authorList>
    </citation>
    <scope>NUCLEOTIDE SEQUENCE</scope>
    <source>
        <strain evidence="1">NRRL 22465</strain>
    </source>
</reference>